<dbReference type="SUPFAM" id="SSF46785">
    <property type="entry name" value="Winged helix' DNA-binding domain"/>
    <property type="match status" value="1"/>
</dbReference>
<dbReference type="InterPro" id="IPR036390">
    <property type="entry name" value="WH_DNA-bd_sf"/>
</dbReference>
<dbReference type="PANTHER" id="PTHR30363:SF44">
    <property type="entry name" value="AGA OPERON TRANSCRIPTIONAL REPRESSOR-RELATED"/>
    <property type="match status" value="1"/>
</dbReference>
<comment type="caution">
    <text evidence="4">The sequence shown here is derived from an EMBL/GenBank/DDBJ whole genome shotgun (WGS) entry which is preliminary data.</text>
</comment>
<dbReference type="AlphaFoldDB" id="A0A9D1WJ58"/>
<evidence type="ECO:0000259" key="3">
    <source>
        <dbReference type="PROSITE" id="PS51000"/>
    </source>
</evidence>
<reference evidence="4" key="2">
    <citation type="submission" date="2021-04" db="EMBL/GenBank/DDBJ databases">
        <authorList>
            <person name="Gilroy R."/>
        </authorList>
    </citation>
    <scope>NUCLEOTIDE SEQUENCE</scope>
    <source>
        <strain evidence="4">ChiSjej1B19-8411</strain>
    </source>
</reference>
<gene>
    <name evidence="4" type="ORF">IAA45_09410</name>
</gene>
<evidence type="ECO:0000313" key="5">
    <source>
        <dbReference type="Proteomes" id="UP000886817"/>
    </source>
</evidence>
<dbReference type="Pfam" id="PF00455">
    <property type="entry name" value="DeoRC"/>
    <property type="match status" value="1"/>
</dbReference>
<dbReference type="InterPro" id="IPR001034">
    <property type="entry name" value="DeoR_HTH"/>
</dbReference>
<dbReference type="InterPro" id="IPR037171">
    <property type="entry name" value="NagB/RpiA_transferase-like"/>
</dbReference>
<dbReference type="GO" id="GO:0003700">
    <property type="term" value="F:DNA-binding transcription factor activity"/>
    <property type="evidence" value="ECO:0007669"/>
    <property type="project" value="InterPro"/>
</dbReference>
<dbReference type="GO" id="GO:0003677">
    <property type="term" value="F:DNA binding"/>
    <property type="evidence" value="ECO:0007669"/>
    <property type="project" value="UniProtKB-KW"/>
</dbReference>
<accession>A0A9D1WJ58</accession>
<dbReference type="InterPro" id="IPR050313">
    <property type="entry name" value="Carb_Metab_HTH_regulators"/>
</dbReference>
<dbReference type="Gene3D" id="1.10.10.10">
    <property type="entry name" value="Winged helix-like DNA-binding domain superfamily/Winged helix DNA-binding domain"/>
    <property type="match status" value="1"/>
</dbReference>
<keyword evidence="4" id="KW-0238">DNA-binding</keyword>
<protein>
    <submittedName>
        <fullName evidence="4">DeoR/GlpR family DNA-binding transcription regulator</fullName>
    </submittedName>
</protein>
<dbReference type="InterPro" id="IPR036388">
    <property type="entry name" value="WH-like_DNA-bd_sf"/>
</dbReference>
<dbReference type="Pfam" id="PF08279">
    <property type="entry name" value="HTH_11"/>
    <property type="match status" value="1"/>
</dbReference>
<dbReference type="PROSITE" id="PS51000">
    <property type="entry name" value="HTH_DEOR_2"/>
    <property type="match status" value="1"/>
</dbReference>
<dbReference type="InterPro" id="IPR014036">
    <property type="entry name" value="DeoR-like_C"/>
</dbReference>
<feature type="domain" description="HTH deoR-type" evidence="3">
    <location>
        <begin position="3"/>
        <end position="58"/>
    </location>
</feature>
<sequence length="266" mass="30081">MIPEERRKSLKNLLLKEKKISFQELQQTLRISRSTLYRDLEKLEKEGLISIHKGLISCSILARHNQAATAASFPDDYRQQEEIAMTAVQMVSEMDSIFLGEGLLCLLMARYIREQKHLKNITVVTNNFNAAVSLRGQIGHVYLIGGDLLQNAENYYTGGPRLESNLSSIFVSKAFAAVDGIDQQSGYTMHELSQLSMLLHLPDFSAETIFLIPSARFGYNSVHQLAPITYPDKIITDDKVAEQYRKIFSRLQKPELVLAEQPHIPA</sequence>
<dbReference type="SMART" id="SM01134">
    <property type="entry name" value="DeoRC"/>
    <property type="match status" value="1"/>
</dbReference>
<dbReference type="PANTHER" id="PTHR30363">
    <property type="entry name" value="HTH-TYPE TRANSCRIPTIONAL REGULATOR SRLR-RELATED"/>
    <property type="match status" value="1"/>
</dbReference>
<evidence type="ECO:0000256" key="2">
    <source>
        <dbReference type="ARBA" id="ARBA00023163"/>
    </source>
</evidence>
<dbReference type="InterPro" id="IPR013196">
    <property type="entry name" value="HTH_11"/>
</dbReference>
<dbReference type="Proteomes" id="UP000886817">
    <property type="component" value="Unassembled WGS sequence"/>
</dbReference>
<reference evidence="4" key="1">
    <citation type="journal article" date="2021" name="PeerJ">
        <title>Extensive microbial diversity within the chicken gut microbiome revealed by metagenomics and culture.</title>
        <authorList>
            <person name="Gilroy R."/>
            <person name="Ravi A."/>
            <person name="Getino M."/>
            <person name="Pursley I."/>
            <person name="Horton D.L."/>
            <person name="Alikhan N.F."/>
            <person name="Baker D."/>
            <person name="Gharbi K."/>
            <person name="Hall N."/>
            <person name="Watson M."/>
            <person name="Adriaenssens E.M."/>
            <person name="Foster-Nyarko E."/>
            <person name="Jarju S."/>
            <person name="Secka A."/>
            <person name="Antonio M."/>
            <person name="Oren A."/>
            <person name="Chaudhuri R.R."/>
            <person name="La Ragione R."/>
            <person name="Hildebrand F."/>
            <person name="Pallen M.J."/>
        </authorList>
    </citation>
    <scope>NUCLEOTIDE SEQUENCE</scope>
    <source>
        <strain evidence="4">ChiSjej1B19-8411</strain>
    </source>
</reference>
<organism evidence="4 5">
    <name type="scientific">Candidatus Blautia gallistercoris</name>
    <dbReference type="NCBI Taxonomy" id="2838490"/>
    <lineage>
        <taxon>Bacteria</taxon>
        <taxon>Bacillati</taxon>
        <taxon>Bacillota</taxon>
        <taxon>Clostridia</taxon>
        <taxon>Lachnospirales</taxon>
        <taxon>Lachnospiraceae</taxon>
        <taxon>Blautia</taxon>
    </lineage>
</organism>
<dbReference type="SUPFAM" id="SSF100950">
    <property type="entry name" value="NagB/RpiA/CoA transferase-like"/>
    <property type="match status" value="1"/>
</dbReference>
<proteinExistence type="predicted"/>
<keyword evidence="1" id="KW-0805">Transcription regulation</keyword>
<name>A0A9D1WJ58_9FIRM</name>
<dbReference type="EMBL" id="DXEX01000202">
    <property type="protein sequence ID" value="HIX59914.1"/>
    <property type="molecule type" value="Genomic_DNA"/>
</dbReference>
<dbReference type="SMART" id="SM00420">
    <property type="entry name" value="HTH_DEOR"/>
    <property type="match status" value="1"/>
</dbReference>
<keyword evidence="2" id="KW-0804">Transcription</keyword>
<evidence type="ECO:0000313" key="4">
    <source>
        <dbReference type="EMBL" id="HIX59914.1"/>
    </source>
</evidence>
<evidence type="ECO:0000256" key="1">
    <source>
        <dbReference type="ARBA" id="ARBA00023015"/>
    </source>
</evidence>